<keyword evidence="2" id="KW-1185">Reference proteome</keyword>
<protein>
    <submittedName>
        <fullName evidence="1">Amuc_1101 family PilM-like pilus complex protein</fullName>
    </submittedName>
</protein>
<dbReference type="Gene3D" id="3.30.1490.300">
    <property type="match status" value="1"/>
</dbReference>
<dbReference type="InterPro" id="IPR054809">
    <property type="entry name" value="Amuc_1101-like"/>
</dbReference>
<dbReference type="Gene3D" id="3.30.420.40">
    <property type="match status" value="2"/>
</dbReference>
<dbReference type="RefSeq" id="WP_377088713.1">
    <property type="nucleotide sequence ID" value="NZ_JBHSJL010000014.1"/>
</dbReference>
<dbReference type="EMBL" id="JBHUJB010000080">
    <property type="protein sequence ID" value="MFD2160434.1"/>
    <property type="molecule type" value="Genomic_DNA"/>
</dbReference>
<proteinExistence type="predicted"/>
<organism evidence="1 2">
    <name type="scientific">Rubritalea tangerina</name>
    <dbReference type="NCBI Taxonomy" id="430798"/>
    <lineage>
        <taxon>Bacteria</taxon>
        <taxon>Pseudomonadati</taxon>
        <taxon>Verrucomicrobiota</taxon>
        <taxon>Verrucomicrobiia</taxon>
        <taxon>Verrucomicrobiales</taxon>
        <taxon>Rubritaleaceae</taxon>
        <taxon>Rubritalea</taxon>
    </lineage>
</organism>
<accession>A0ABW4ZEX1</accession>
<gene>
    <name evidence="1" type="ORF">ACFSW8_16135</name>
</gene>
<dbReference type="InterPro" id="IPR043129">
    <property type="entry name" value="ATPase_NBD"/>
</dbReference>
<dbReference type="InterPro" id="IPR050696">
    <property type="entry name" value="FtsA/MreB"/>
</dbReference>
<dbReference type="Pfam" id="PF11104">
    <property type="entry name" value="PilM_2"/>
    <property type="match status" value="1"/>
</dbReference>
<evidence type="ECO:0000313" key="1">
    <source>
        <dbReference type="EMBL" id="MFD2160434.1"/>
    </source>
</evidence>
<dbReference type="SUPFAM" id="SSF53067">
    <property type="entry name" value="Actin-like ATPase domain"/>
    <property type="match status" value="2"/>
</dbReference>
<dbReference type="NCBIfam" id="NF045709">
    <property type="entry name" value="Amuc_1101_fam"/>
    <property type="match status" value="1"/>
</dbReference>
<evidence type="ECO:0000313" key="2">
    <source>
        <dbReference type="Proteomes" id="UP001597389"/>
    </source>
</evidence>
<dbReference type="PANTHER" id="PTHR32432">
    <property type="entry name" value="CELL DIVISION PROTEIN FTSA-RELATED"/>
    <property type="match status" value="1"/>
</dbReference>
<name>A0ABW4ZEX1_9BACT</name>
<dbReference type="PANTHER" id="PTHR32432:SF3">
    <property type="entry name" value="ETHANOLAMINE UTILIZATION PROTEIN EUTJ"/>
    <property type="match status" value="1"/>
</dbReference>
<dbReference type="InterPro" id="IPR005883">
    <property type="entry name" value="PilM"/>
</dbReference>
<sequence>MAEPQSIITLNIGSQTVSMGRFSRSKDGGLILKSYESTAILADPAAEMTRLPQVKLAVGELANKIGLSKDKIDYAISGQSVFTRFVKLPMLEDDDLEQLVAFEAQQHVPFPINEVIWDWQLLESPGSEREVVLVAIKGDALDELNDCVSEAGLKTGDVDTSPMALANAFRYNYGDSEETSLLIDIGARTSNLIYIEGKRVFTRSIAIGGAAITSAISKEYNVSYMEAESQKVSNGMVALDTRHTSQLDELTGALATCIRTALNRMPAEIARTTNFYRSQHGGSAPTRVYLAGGGANLPRIGDFFQEKLRLPVEFFNPLKRISVGQEVDVDKVSTQAHQLGELVGVALRSVDRAPIQIDLVPEVVQAERDEKRRRPFLIGAAAVTLAAFGVMYAGSSSKAGDAERKLASVQKRIKGLEQYSRPIEKQVKREEVIQAFADQFVQAHNGQRYWLELVDDLKQRFGSTHVWVTDMSPLINFKVGSEKPAEEAVRSDFASLAYGAEAAVEPKLDEPATIGKNNRPNPNYVAPMINAVRIKGLWRGAGGASRVNELVKKLTSESPFFTLEITDESGPRPVTRTMTPAEYSEIESMLKEEEYAATFTVTIPLKQPLPLQ</sequence>
<dbReference type="CDD" id="cd24049">
    <property type="entry name" value="ASKHA_NBD_PilM"/>
    <property type="match status" value="1"/>
</dbReference>
<comment type="caution">
    <text evidence="1">The sequence shown here is derived from an EMBL/GenBank/DDBJ whole genome shotgun (WGS) entry which is preliminary data.</text>
</comment>
<dbReference type="NCBIfam" id="TIGR01175">
    <property type="entry name" value="pilM"/>
    <property type="match status" value="1"/>
</dbReference>
<dbReference type="Proteomes" id="UP001597389">
    <property type="component" value="Unassembled WGS sequence"/>
</dbReference>
<reference evidence="2" key="1">
    <citation type="journal article" date="2019" name="Int. J. Syst. Evol. Microbiol.">
        <title>The Global Catalogue of Microorganisms (GCM) 10K type strain sequencing project: providing services to taxonomists for standard genome sequencing and annotation.</title>
        <authorList>
            <consortium name="The Broad Institute Genomics Platform"/>
            <consortium name="The Broad Institute Genome Sequencing Center for Infectious Disease"/>
            <person name="Wu L."/>
            <person name="Ma J."/>
        </authorList>
    </citation>
    <scope>NUCLEOTIDE SEQUENCE [LARGE SCALE GENOMIC DNA]</scope>
    <source>
        <strain evidence="2">CCUG 57942</strain>
    </source>
</reference>